<protein>
    <submittedName>
        <fullName evidence="1">Bifunctional protein aas</fullName>
    </submittedName>
</protein>
<dbReference type="EMBL" id="GBHO01023172">
    <property type="protein sequence ID" value="JAG20432.1"/>
    <property type="molecule type" value="Transcribed_RNA"/>
</dbReference>
<dbReference type="AlphaFoldDB" id="A0A0A9XI84"/>
<sequence length="180" mass="20272">MVAQTPNLDKTFQFIRQRTIIHNNKLIKPSELDIYIYEHCVLRLSFEVISSRAVANRAPLVTIRVMGVFGPIRTVFTNWVMSDSGALANWETSWFKSFVKVAMFFASSERDVKSLVSLFQQLRFSSSFFVTVRDTMFVAVVRALLMELIAPSTSLLIVALSSAKALAQSTAITTKSFMSE</sequence>
<accession>A0A0A9XI84</accession>
<evidence type="ECO:0000313" key="1">
    <source>
        <dbReference type="EMBL" id="JAG20432.1"/>
    </source>
</evidence>
<gene>
    <name evidence="1" type="primary">aas_1</name>
    <name evidence="1" type="ORF">CM83_28476</name>
</gene>
<proteinExistence type="predicted"/>
<organism evidence="1">
    <name type="scientific">Lygus hesperus</name>
    <name type="common">Western plant bug</name>
    <dbReference type="NCBI Taxonomy" id="30085"/>
    <lineage>
        <taxon>Eukaryota</taxon>
        <taxon>Metazoa</taxon>
        <taxon>Ecdysozoa</taxon>
        <taxon>Arthropoda</taxon>
        <taxon>Hexapoda</taxon>
        <taxon>Insecta</taxon>
        <taxon>Pterygota</taxon>
        <taxon>Neoptera</taxon>
        <taxon>Paraneoptera</taxon>
        <taxon>Hemiptera</taxon>
        <taxon>Heteroptera</taxon>
        <taxon>Panheteroptera</taxon>
        <taxon>Cimicomorpha</taxon>
        <taxon>Miridae</taxon>
        <taxon>Mirini</taxon>
        <taxon>Lygus</taxon>
    </lineage>
</organism>
<feature type="non-terminal residue" evidence="1">
    <location>
        <position position="180"/>
    </location>
</feature>
<reference evidence="1" key="1">
    <citation type="journal article" date="2014" name="PLoS ONE">
        <title>Transcriptome-Based Identification of ABC Transporters in the Western Tarnished Plant Bug Lygus hesperus.</title>
        <authorList>
            <person name="Hull J.J."/>
            <person name="Chaney K."/>
            <person name="Geib S.M."/>
            <person name="Fabrick J.A."/>
            <person name="Brent C.S."/>
            <person name="Walsh D."/>
            <person name="Lavine L.C."/>
        </authorList>
    </citation>
    <scope>NUCLEOTIDE SEQUENCE</scope>
</reference>
<reference evidence="1" key="2">
    <citation type="submission" date="2014-07" db="EMBL/GenBank/DDBJ databases">
        <authorList>
            <person name="Hull J."/>
        </authorList>
    </citation>
    <scope>NUCLEOTIDE SEQUENCE</scope>
</reference>
<name>A0A0A9XI84_LYGHE</name>